<dbReference type="AlphaFoldDB" id="A0A0E9SGY4"/>
<sequence>MDIGCCMPGMCFFQYCKKLMHLALITLSQFSI</sequence>
<dbReference type="EMBL" id="GBXM01068060">
    <property type="protein sequence ID" value="JAH40517.1"/>
    <property type="molecule type" value="Transcribed_RNA"/>
</dbReference>
<dbReference type="EMBL" id="GBXM01075253">
    <property type="protein sequence ID" value="JAH33324.1"/>
    <property type="molecule type" value="Transcribed_RNA"/>
</dbReference>
<name>A0A0E9SGY4_ANGAN</name>
<reference evidence="1" key="2">
    <citation type="journal article" date="2015" name="Fish Shellfish Immunol.">
        <title>Early steps in the European eel (Anguilla anguilla)-Vibrio vulnificus interaction in the gills: Role of the RtxA13 toxin.</title>
        <authorList>
            <person name="Callol A."/>
            <person name="Pajuelo D."/>
            <person name="Ebbesson L."/>
            <person name="Teles M."/>
            <person name="MacKenzie S."/>
            <person name="Amaro C."/>
        </authorList>
    </citation>
    <scope>NUCLEOTIDE SEQUENCE</scope>
</reference>
<reference evidence="1" key="1">
    <citation type="submission" date="2014-11" db="EMBL/GenBank/DDBJ databases">
        <authorList>
            <person name="Amaro Gonzalez C."/>
        </authorList>
    </citation>
    <scope>NUCLEOTIDE SEQUENCE</scope>
</reference>
<organism evidence="1">
    <name type="scientific">Anguilla anguilla</name>
    <name type="common">European freshwater eel</name>
    <name type="synonym">Muraena anguilla</name>
    <dbReference type="NCBI Taxonomy" id="7936"/>
    <lineage>
        <taxon>Eukaryota</taxon>
        <taxon>Metazoa</taxon>
        <taxon>Chordata</taxon>
        <taxon>Craniata</taxon>
        <taxon>Vertebrata</taxon>
        <taxon>Euteleostomi</taxon>
        <taxon>Actinopterygii</taxon>
        <taxon>Neopterygii</taxon>
        <taxon>Teleostei</taxon>
        <taxon>Anguilliformes</taxon>
        <taxon>Anguillidae</taxon>
        <taxon>Anguilla</taxon>
    </lineage>
</organism>
<proteinExistence type="predicted"/>
<protein>
    <submittedName>
        <fullName evidence="1">Uncharacterized protein</fullName>
    </submittedName>
</protein>
<evidence type="ECO:0000313" key="1">
    <source>
        <dbReference type="EMBL" id="JAH40517.1"/>
    </source>
</evidence>
<accession>A0A0E9SGY4</accession>